<dbReference type="AlphaFoldDB" id="A0AAD2D3U2"/>
<protein>
    <submittedName>
        <fullName evidence="1">Uncharacterized protein</fullName>
    </submittedName>
</protein>
<gene>
    <name evidence="1" type="ORF">ECRASSUSDP1_LOCUS19855</name>
</gene>
<comment type="caution">
    <text evidence="1">The sequence shown here is derived from an EMBL/GenBank/DDBJ whole genome shotgun (WGS) entry which is preliminary data.</text>
</comment>
<evidence type="ECO:0000313" key="1">
    <source>
        <dbReference type="EMBL" id="CAI2378458.1"/>
    </source>
</evidence>
<dbReference type="EMBL" id="CAMPGE010020187">
    <property type="protein sequence ID" value="CAI2378458.1"/>
    <property type="molecule type" value="Genomic_DNA"/>
</dbReference>
<proteinExistence type="predicted"/>
<dbReference type="Proteomes" id="UP001295684">
    <property type="component" value="Unassembled WGS sequence"/>
</dbReference>
<keyword evidence="2" id="KW-1185">Reference proteome</keyword>
<reference evidence="1" key="1">
    <citation type="submission" date="2023-07" db="EMBL/GenBank/DDBJ databases">
        <authorList>
            <consortium name="AG Swart"/>
            <person name="Singh M."/>
            <person name="Singh A."/>
            <person name="Seah K."/>
            <person name="Emmerich C."/>
        </authorList>
    </citation>
    <scope>NUCLEOTIDE SEQUENCE</scope>
    <source>
        <strain evidence="1">DP1</strain>
    </source>
</reference>
<name>A0AAD2D3U2_EUPCR</name>
<organism evidence="1 2">
    <name type="scientific">Euplotes crassus</name>
    <dbReference type="NCBI Taxonomy" id="5936"/>
    <lineage>
        <taxon>Eukaryota</taxon>
        <taxon>Sar</taxon>
        <taxon>Alveolata</taxon>
        <taxon>Ciliophora</taxon>
        <taxon>Intramacronucleata</taxon>
        <taxon>Spirotrichea</taxon>
        <taxon>Hypotrichia</taxon>
        <taxon>Euplotida</taxon>
        <taxon>Euplotidae</taxon>
        <taxon>Moneuplotes</taxon>
    </lineage>
</organism>
<evidence type="ECO:0000313" key="2">
    <source>
        <dbReference type="Proteomes" id="UP001295684"/>
    </source>
</evidence>
<accession>A0AAD2D3U2</accession>
<sequence>MKYQYGHSRKQNYEVHLAKRESYFAENMIKNTTVYTLFWFESLKIQLNDFEVVYKNAAYCRCKKIYRIPKENQYNIYMSKHKNDCALNYAKLMNQLEGADINCLMLVKYYEPKCNDFNKIMLSSVKLMNNSLNILCIEKFFVKKRQFNLIFANIHQVKYMAFSRCYIEFEPRKISTKADSRLSRFTLDHVKNVGEDSEFVTTKPISSLCKVIGGCSLAKSLRQFRIFPGPDTKEIKEIRKESNLLYVEFITKEEKLPEWY</sequence>